<protein>
    <submittedName>
        <fullName evidence="1">DUF1585 domain-containing protein</fullName>
    </submittedName>
</protein>
<dbReference type="EMBL" id="CP036422">
    <property type="protein sequence ID" value="QFU77960.1"/>
    <property type="molecule type" value="Genomic_DNA"/>
</dbReference>
<evidence type="ECO:0000313" key="1">
    <source>
        <dbReference type="EMBL" id="QFU77960.1"/>
    </source>
</evidence>
<accession>A0A5P9NQ44</accession>
<proteinExistence type="predicted"/>
<keyword evidence="2" id="KW-1185">Reference proteome</keyword>
<dbReference type="KEGG" id="halc:EY643_17015"/>
<reference evidence="1 2" key="1">
    <citation type="submission" date="2019-02" db="EMBL/GenBank/DDBJ databases">
        <authorList>
            <person name="Li S.-H."/>
        </authorList>
    </citation>
    <scope>NUCLEOTIDE SEQUENCE [LARGE SCALE GENOMIC DNA]</scope>
    <source>
        <strain evidence="1 2">IMCC14385</strain>
    </source>
</reference>
<evidence type="ECO:0000313" key="2">
    <source>
        <dbReference type="Proteomes" id="UP000326287"/>
    </source>
</evidence>
<organism evidence="1 2">
    <name type="scientific">Halioglobus maricola</name>
    <dbReference type="NCBI Taxonomy" id="2601894"/>
    <lineage>
        <taxon>Bacteria</taxon>
        <taxon>Pseudomonadati</taxon>
        <taxon>Pseudomonadota</taxon>
        <taxon>Gammaproteobacteria</taxon>
        <taxon>Cellvibrionales</taxon>
        <taxon>Halieaceae</taxon>
        <taxon>Halioglobus</taxon>
    </lineage>
</organism>
<name>A0A5P9NQ44_9GAMM</name>
<dbReference type="AlphaFoldDB" id="A0A5P9NQ44"/>
<gene>
    <name evidence="1" type="ORF">EY643_17015</name>
</gene>
<sequence length="409" mass="43646">MALLCCASNSLADSQDQARRMHDRLTGVPPTDAMLDAMASALEAGRSEEAGLYAIDGAPGVAATGDFYTVVLKNWVTPWTNEEQDAFAPLNDYSATVIGLVRDEADFRDILSADVLYVGEGGGLPAYAGGNNDHYEALEASGANLGDEQVLVRRSQSSVTGLPAAAVAGVVSTRAAARAYFVDGTNRAMFRFTVLNHLCMDLEQLKDATRPADRIRQDVSRSPGGDSRLFLNNCVECHAGMDPLAQAYAYYDFPYPSEEEAPGLELDQRKDLGQLVYSPGAVQPKYLINGATFGTGYVTPNDHWTNYWRLGVNSGRVGWQGDAGGSGNVDLAVNAAYAEGDGASSLGRELANSDAFAQCQVQKVFRHVCARDPAAADAPAVSSIVGGFNNHHNLKRVFAQVAGYCVEQL</sequence>
<dbReference type="OrthoDB" id="5753229at2"/>
<dbReference type="Proteomes" id="UP000326287">
    <property type="component" value="Chromosome"/>
</dbReference>